<dbReference type="OrthoDB" id="8659325at2"/>
<dbReference type="EMBL" id="FKBS01000002">
    <property type="protein sequence ID" value="CZZ89180.1"/>
    <property type="molecule type" value="Genomic_DNA"/>
</dbReference>
<dbReference type="Proteomes" id="UP000077037">
    <property type="component" value="Unassembled WGS sequence"/>
</dbReference>
<dbReference type="AlphaFoldDB" id="A0A146AJI9"/>
<accession>A0A146AJI9</accession>
<reference evidence="1 2" key="1">
    <citation type="submission" date="2016-03" db="EMBL/GenBank/DDBJ databases">
        <authorList>
            <consortium name="Pathogen Informatics"/>
        </authorList>
    </citation>
    <scope>NUCLEOTIDE SEQUENCE [LARGE SCALE GENOMIC DNA]</scope>
    <source>
        <strain evidence="1 2">NCTC13364</strain>
    </source>
</reference>
<evidence type="ECO:0000313" key="1">
    <source>
        <dbReference type="EMBL" id="CZZ89180.1"/>
    </source>
</evidence>
<organism evidence="1 2">
    <name type="scientific">Bordetella ansorpii</name>
    <dbReference type="NCBI Taxonomy" id="288768"/>
    <lineage>
        <taxon>Bacteria</taxon>
        <taxon>Pseudomonadati</taxon>
        <taxon>Pseudomonadota</taxon>
        <taxon>Betaproteobacteria</taxon>
        <taxon>Burkholderiales</taxon>
        <taxon>Alcaligenaceae</taxon>
        <taxon>Bordetella</taxon>
    </lineage>
</organism>
<sequence length="67" mass="7273">MKTQISFKQLDGDDGVALVNGNITNPQEAKRILASKLDLPGEQEDIDARLKRGGIDPASIRTTHVSE</sequence>
<proteinExistence type="predicted"/>
<name>A0A146AJI9_9BORD</name>
<protein>
    <submittedName>
        <fullName evidence="1">Uncharacterized protein</fullName>
    </submittedName>
</protein>
<gene>
    <name evidence="1" type="ORF">SAMEA1982600_00063</name>
</gene>
<evidence type="ECO:0000313" key="2">
    <source>
        <dbReference type="Proteomes" id="UP000077037"/>
    </source>
</evidence>
<dbReference type="RefSeq" id="WP_066406349.1">
    <property type="nucleotide sequence ID" value="NZ_FKBS01000002.1"/>
</dbReference>